<evidence type="ECO:0000256" key="1">
    <source>
        <dbReference type="ARBA" id="ARBA00022448"/>
    </source>
</evidence>
<comment type="caution">
    <text evidence="4">The sequence shown here is derived from an EMBL/GenBank/DDBJ whole genome shotgun (WGS) entry which is preliminary data.</text>
</comment>
<dbReference type="InterPro" id="IPR039261">
    <property type="entry name" value="FNR_nucleotide-bd"/>
</dbReference>
<dbReference type="HOGENOM" id="CLU_1103433_0_0_1"/>
<evidence type="ECO:0000256" key="2">
    <source>
        <dbReference type="ARBA" id="ARBA00023002"/>
    </source>
</evidence>
<dbReference type="PANTHER" id="PTHR32361">
    <property type="entry name" value="FERRIC/CUPRIC REDUCTASE TRANSMEMBRANE COMPONENT"/>
    <property type="match status" value="1"/>
</dbReference>
<dbReference type="Pfam" id="PF08030">
    <property type="entry name" value="NAD_binding_6"/>
    <property type="match status" value="1"/>
</dbReference>
<gene>
    <name evidence="4" type="ORF">A1O9_09855</name>
</gene>
<evidence type="ECO:0000259" key="3">
    <source>
        <dbReference type="Pfam" id="PF08030"/>
    </source>
</evidence>
<dbReference type="InterPro" id="IPR013121">
    <property type="entry name" value="Fe_red_NAD-bd_6"/>
</dbReference>
<reference evidence="4 5" key="1">
    <citation type="submission" date="2013-03" db="EMBL/GenBank/DDBJ databases">
        <title>The Genome Sequence of Exophiala aquamarina CBS 119918.</title>
        <authorList>
            <consortium name="The Broad Institute Genomics Platform"/>
            <person name="Cuomo C."/>
            <person name="de Hoog S."/>
            <person name="Gorbushina A."/>
            <person name="Walker B."/>
            <person name="Young S.K."/>
            <person name="Zeng Q."/>
            <person name="Gargeya S."/>
            <person name="Fitzgerald M."/>
            <person name="Haas B."/>
            <person name="Abouelleil A."/>
            <person name="Allen A.W."/>
            <person name="Alvarado L."/>
            <person name="Arachchi H.M."/>
            <person name="Berlin A.M."/>
            <person name="Chapman S.B."/>
            <person name="Gainer-Dewar J."/>
            <person name="Goldberg J."/>
            <person name="Griggs A."/>
            <person name="Gujja S."/>
            <person name="Hansen M."/>
            <person name="Howarth C."/>
            <person name="Imamovic A."/>
            <person name="Ireland A."/>
            <person name="Larimer J."/>
            <person name="McCowan C."/>
            <person name="Murphy C."/>
            <person name="Pearson M."/>
            <person name="Poon T.W."/>
            <person name="Priest M."/>
            <person name="Roberts A."/>
            <person name="Saif S."/>
            <person name="Shea T."/>
            <person name="Sisk P."/>
            <person name="Sykes S."/>
            <person name="Wortman J."/>
            <person name="Nusbaum C."/>
            <person name="Birren B."/>
        </authorList>
    </citation>
    <scope>NUCLEOTIDE SEQUENCE [LARGE SCALE GENOMIC DNA]</scope>
    <source>
        <strain evidence="4 5">CBS 119918</strain>
    </source>
</reference>
<dbReference type="InterPro" id="IPR051410">
    <property type="entry name" value="Ferric/Cupric_Reductase"/>
</dbReference>
<dbReference type="GO" id="GO:0005886">
    <property type="term" value="C:plasma membrane"/>
    <property type="evidence" value="ECO:0007669"/>
    <property type="project" value="TreeGrafter"/>
</dbReference>
<sequence length="273" mass="29975">MAASSSLGDPSSSSTASISSQEAHAKDLLVPTGHKKLVFLIRPFNSWTKRFRDECERAGSSGLRNARILLEGPYGETSPLSSFENVIFVVGGTGIAGVIPHLQEHLNLSSKHPSPSTLRRGTRTRDITVIWATKQSAMIRNIVTRELRPFTNLEDIKFRFYATREKKKSTLAQTDKPGSMPVQSHDIEISNQRPDIRAAVLGVVDQVNAAGSMGGRIAVLTCGPGAMADEARAAVHQALKDGKQGLEYFEESFGTHRGSFELTNWSRTFFRYV</sequence>
<dbReference type="GO" id="GO:0006879">
    <property type="term" value="P:intracellular iron ion homeostasis"/>
    <property type="evidence" value="ECO:0007669"/>
    <property type="project" value="TreeGrafter"/>
</dbReference>
<keyword evidence="2" id="KW-0560">Oxidoreductase</keyword>
<feature type="domain" description="Ferric reductase NAD binding" evidence="3">
    <location>
        <begin position="83"/>
        <end position="235"/>
    </location>
</feature>
<accession>A0A072PEQ8</accession>
<proteinExistence type="predicted"/>
<dbReference type="CDD" id="cd06186">
    <property type="entry name" value="NOX_Duox_like_FAD_NADP"/>
    <property type="match status" value="1"/>
</dbReference>
<protein>
    <recommendedName>
        <fullName evidence="3">Ferric reductase NAD binding domain-containing protein</fullName>
    </recommendedName>
</protein>
<keyword evidence="5" id="KW-1185">Reference proteome</keyword>
<dbReference type="GO" id="GO:0006826">
    <property type="term" value="P:iron ion transport"/>
    <property type="evidence" value="ECO:0007669"/>
    <property type="project" value="TreeGrafter"/>
</dbReference>
<dbReference type="STRING" id="1182545.A0A072PEQ8"/>
<dbReference type="SUPFAM" id="SSF52343">
    <property type="entry name" value="Ferredoxin reductase-like, C-terminal NADP-linked domain"/>
    <property type="match status" value="1"/>
</dbReference>
<dbReference type="PANTHER" id="PTHR32361:SF9">
    <property type="entry name" value="FERRIC REDUCTASE TRANSMEMBRANE COMPONENT 3-RELATED"/>
    <property type="match status" value="1"/>
</dbReference>
<dbReference type="RefSeq" id="XP_013256650.1">
    <property type="nucleotide sequence ID" value="XM_013401196.1"/>
</dbReference>
<dbReference type="Proteomes" id="UP000027920">
    <property type="component" value="Unassembled WGS sequence"/>
</dbReference>
<dbReference type="OrthoDB" id="167398at2759"/>
<dbReference type="Gene3D" id="3.40.50.80">
    <property type="entry name" value="Nucleotide-binding domain of ferredoxin-NADP reductase (FNR) module"/>
    <property type="match status" value="1"/>
</dbReference>
<dbReference type="GeneID" id="25284763"/>
<dbReference type="GO" id="GO:0015677">
    <property type="term" value="P:copper ion import"/>
    <property type="evidence" value="ECO:0007669"/>
    <property type="project" value="TreeGrafter"/>
</dbReference>
<dbReference type="GO" id="GO:0000293">
    <property type="term" value="F:ferric-chelate reductase activity"/>
    <property type="evidence" value="ECO:0007669"/>
    <property type="project" value="TreeGrafter"/>
</dbReference>
<dbReference type="AlphaFoldDB" id="A0A072PEQ8"/>
<evidence type="ECO:0000313" key="5">
    <source>
        <dbReference type="Proteomes" id="UP000027920"/>
    </source>
</evidence>
<organism evidence="4 5">
    <name type="scientific">Exophiala aquamarina CBS 119918</name>
    <dbReference type="NCBI Taxonomy" id="1182545"/>
    <lineage>
        <taxon>Eukaryota</taxon>
        <taxon>Fungi</taxon>
        <taxon>Dikarya</taxon>
        <taxon>Ascomycota</taxon>
        <taxon>Pezizomycotina</taxon>
        <taxon>Eurotiomycetes</taxon>
        <taxon>Chaetothyriomycetidae</taxon>
        <taxon>Chaetothyriales</taxon>
        <taxon>Herpotrichiellaceae</taxon>
        <taxon>Exophiala</taxon>
    </lineage>
</organism>
<dbReference type="EMBL" id="AMGV01000011">
    <property type="protein sequence ID" value="KEF54060.1"/>
    <property type="molecule type" value="Genomic_DNA"/>
</dbReference>
<evidence type="ECO:0000313" key="4">
    <source>
        <dbReference type="EMBL" id="KEF54060.1"/>
    </source>
</evidence>
<name>A0A072PEQ8_9EURO</name>
<dbReference type="VEuPathDB" id="FungiDB:A1O9_09855"/>
<keyword evidence="1" id="KW-0813">Transport</keyword>